<organism evidence="1 2">
    <name type="scientific">Moniliophthora roreri</name>
    <name type="common">Frosty pod rot fungus</name>
    <name type="synonym">Monilia roreri</name>
    <dbReference type="NCBI Taxonomy" id="221103"/>
    <lineage>
        <taxon>Eukaryota</taxon>
        <taxon>Fungi</taxon>
        <taxon>Dikarya</taxon>
        <taxon>Basidiomycota</taxon>
        <taxon>Agaricomycotina</taxon>
        <taxon>Agaricomycetes</taxon>
        <taxon>Agaricomycetidae</taxon>
        <taxon>Agaricales</taxon>
        <taxon>Marasmiineae</taxon>
        <taxon>Marasmiaceae</taxon>
        <taxon>Moniliophthora</taxon>
    </lineage>
</organism>
<proteinExistence type="predicted"/>
<comment type="caution">
    <text evidence="1">The sequence shown here is derived from an EMBL/GenBank/DDBJ whole genome shotgun (WGS) entry which is preliminary data.</text>
</comment>
<dbReference type="AlphaFoldDB" id="A0A0W0FYA7"/>
<reference evidence="1 2" key="1">
    <citation type="submission" date="2015-12" db="EMBL/GenBank/DDBJ databases">
        <title>Draft genome sequence of Moniliophthora roreri, the causal agent of frosty pod rot of cacao.</title>
        <authorList>
            <person name="Aime M.C."/>
            <person name="Diaz-Valderrama J.R."/>
            <person name="Kijpornyongpan T."/>
            <person name="Phillips-Mora W."/>
        </authorList>
    </citation>
    <scope>NUCLEOTIDE SEQUENCE [LARGE SCALE GENOMIC DNA]</scope>
    <source>
        <strain evidence="1 2">MCA 2952</strain>
    </source>
</reference>
<protein>
    <submittedName>
        <fullName evidence="1">Uncharacterized protein</fullName>
    </submittedName>
</protein>
<evidence type="ECO:0000313" key="2">
    <source>
        <dbReference type="Proteomes" id="UP000054988"/>
    </source>
</evidence>
<accession>A0A0W0FYA7</accession>
<name>A0A0W0FYA7_MONRR</name>
<sequence>MSQYNPIKLRDVITIVMVHDLKLISGCFYLFPSALA</sequence>
<dbReference type="EMBL" id="LATX01001500">
    <property type="protein sequence ID" value="KTB41284.1"/>
    <property type="molecule type" value="Genomic_DNA"/>
</dbReference>
<gene>
    <name evidence="1" type="ORF">WG66_6140</name>
</gene>
<evidence type="ECO:0000313" key="1">
    <source>
        <dbReference type="EMBL" id="KTB41284.1"/>
    </source>
</evidence>
<dbReference type="Proteomes" id="UP000054988">
    <property type="component" value="Unassembled WGS sequence"/>
</dbReference>